<name>A0A7W5B5G0_9BACL</name>
<sequence length="241" mass="27344">MNKYRALLVTDTRQIMTDPMLMASLFGPLLLLAIARFFFPLLSDWFERQYQFVLTEYTDFFAAFLLLFIPLLPGSMVGLLMLDERDENMIAYYAVTPLSRVGYFRYRLFLPCLLTLLLSSAFILYSGITHLQIESLYIVALLVLEAPMIALFLVSFASNKVEGLAMTKASGLLFAGPIVAFFVPEPWTYAGAWIPTFWTTQSYLAGIAENSWHAFGWFIGGGIFQTAIIGRLLRSYLKRSD</sequence>
<dbReference type="RefSeq" id="WP_183604752.1">
    <property type="nucleotide sequence ID" value="NZ_JACHXK010000041.1"/>
</dbReference>
<evidence type="ECO:0000256" key="1">
    <source>
        <dbReference type="SAM" id="Phobius"/>
    </source>
</evidence>
<keyword evidence="1" id="KW-0472">Membrane</keyword>
<feature type="transmembrane region" description="Helical" evidence="1">
    <location>
        <begin position="169"/>
        <end position="194"/>
    </location>
</feature>
<dbReference type="EMBL" id="JACHXK010000041">
    <property type="protein sequence ID" value="MBB3114742.1"/>
    <property type="molecule type" value="Genomic_DNA"/>
</dbReference>
<organism evidence="2 3">
    <name type="scientific">Paenibacillus phyllosphaerae</name>
    <dbReference type="NCBI Taxonomy" id="274593"/>
    <lineage>
        <taxon>Bacteria</taxon>
        <taxon>Bacillati</taxon>
        <taxon>Bacillota</taxon>
        <taxon>Bacilli</taxon>
        <taxon>Bacillales</taxon>
        <taxon>Paenibacillaceae</taxon>
        <taxon>Paenibacillus</taxon>
    </lineage>
</organism>
<keyword evidence="3" id="KW-1185">Reference proteome</keyword>
<keyword evidence="1" id="KW-0812">Transmembrane</keyword>
<feature type="transmembrane region" description="Helical" evidence="1">
    <location>
        <begin position="214"/>
        <end position="233"/>
    </location>
</feature>
<evidence type="ECO:0000313" key="3">
    <source>
        <dbReference type="Proteomes" id="UP000570361"/>
    </source>
</evidence>
<accession>A0A7W5B5G0</accession>
<dbReference type="Proteomes" id="UP000570361">
    <property type="component" value="Unassembled WGS sequence"/>
</dbReference>
<keyword evidence="1" id="KW-1133">Transmembrane helix</keyword>
<feature type="transmembrane region" description="Helical" evidence="1">
    <location>
        <begin position="60"/>
        <end position="82"/>
    </location>
</feature>
<feature type="transmembrane region" description="Helical" evidence="1">
    <location>
        <begin position="108"/>
        <end position="129"/>
    </location>
</feature>
<comment type="caution">
    <text evidence="2">The sequence shown here is derived from an EMBL/GenBank/DDBJ whole genome shotgun (WGS) entry which is preliminary data.</text>
</comment>
<reference evidence="2 3" key="1">
    <citation type="submission" date="2020-08" db="EMBL/GenBank/DDBJ databases">
        <title>Genomic Encyclopedia of Type Strains, Phase III (KMG-III): the genomes of soil and plant-associated and newly described type strains.</title>
        <authorList>
            <person name="Whitman W."/>
        </authorList>
    </citation>
    <scope>NUCLEOTIDE SEQUENCE [LARGE SCALE GENOMIC DNA]</scope>
    <source>
        <strain evidence="2 3">CECT 5862</strain>
    </source>
</reference>
<feature type="transmembrane region" description="Helical" evidence="1">
    <location>
        <begin position="21"/>
        <end position="40"/>
    </location>
</feature>
<proteinExistence type="predicted"/>
<feature type="transmembrane region" description="Helical" evidence="1">
    <location>
        <begin position="135"/>
        <end position="157"/>
    </location>
</feature>
<protein>
    <submittedName>
        <fullName evidence="2">Fluoroquinolone transport system permease protein</fullName>
    </submittedName>
</protein>
<dbReference type="AlphaFoldDB" id="A0A7W5B5G0"/>
<evidence type="ECO:0000313" key="2">
    <source>
        <dbReference type="EMBL" id="MBB3114742.1"/>
    </source>
</evidence>
<gene>
    <name evidence="2" type="ORF">FHS18_006900</name>
</gene>